<feature type="domain" description="HTH cro/C1-type" evidence="1">
    <location>
        <begin position="9"/>
        <end position="60"/>
    </location>
</feature>
<evidence type="ECO:0000313" key="3">
    <source>
        <dbReference type="Proteomes" id="UP000461585"/>
    </source>
</evidence>
<dbReference type="SMART" id="SM00530">
    <property type="entry name" value="HTH_XRE"/>
    <property type="match status" value="1"/>
</dbReference>
<dbReference type="Pfam" id="PF01381">
    <property type="entry name" value="HTH_3"/>
    <property type="match status" value="1"/>
</dbReference>
<dbReference type="EMBL" id="JAAEEH010000042">
    <property type="protein sequence ID" value="NDL68490.1"/>
    <property type="molecule type" value="Genomic_DNA"/>
</dbReference>
<protein>
    <submittedName>
        <fullName evidence="2">Helix-turn-helix transcriptional regulator</fullName>
    </submittedName>
</protein>
<dbReference type="SUPFAM" id="SSF47413">
    <property type="entry name" value="lambda repressor-like DNA-binding domains"/>
    <property type="match status" value="1"/>
</dbReference>
<dbReference type="Gene3D" id="1.10.260.40">
    <property type="entry name" value="lambda repressor-like DNA-binding domains"/>
    <property type="match status" value="1"/>
</dbReference>
<gene>
    <name evidence="2" type="ORF">GXN74_12160</name>
</gene>
<organism evidence="2 3">
    <name type="scientific">Anaerotalea alkaliphila</name>
    <dbReference type="NCBI Taxonomy" id="2662126"/>
    <lineage>
        <taxon>Bacteria</taxon>
        <taxon>Bacillati</taxon>
        <taxon>Bacillota</taxon>
        <taxon>Clostridia</taxon>
        <taxon>Eubacteriales</taxon>
        <taxon>Anaerotalea</taxon>
    </lineage>
</organism>
<name>A0A7X5HXM0_9FIRM</name>
<dbReference type="GO" id="GO:0003677">
    <property type="term" value="F:DNA binding"/>
    <property type="evidence" value="ECO:0007669"/>
    <property type="project" value="InterPro"/>
</dbReference>
<dbReference type="Proteomes" id="UP000461585">
    <property type="component" value="Unassembled WGS sequence"/>
</dbReference>
<evidence type="ECO:0000313" key="2">
    <source>
        <dbReference type="EMBL" id="NDL68490.1"/>
    </source>
</evidence>
<dbReference type="InterPro" id="IPR010982">
    <property type="entry name" value="Lambda_DNA-bd_dom_sf"/>
</dbReference>
<dbReference type="CDD" id="cd00093">
    <property type="entry name" value="HTH_XRE"/>
    <property type="match status" value="1"/>
</dbReference>
<keyword evidence="3" id="KW-1185">Reference proteome</keyword>
<comment type="caution">
    <text evidence="2">The sequence shown here is derived from an EMBL/GenBank/DDBJ whole genome shotgun (WGS) entry which is preliminary data.</text>
</comment>
<proteinExistence type="predicted"/>
<sequence>MAKNIGAVIREERTRMGISARELGRRAGCTGVAINYYEQNKRVPNIYIADRIMAALGTELVLGEKEEHDG</sequence>
<dbReference type="AlphaFoldDB" id="A0A7X5HXM0"/>
<evidence type="ECO:0000259" key="1">
    <source>
        <dbReference type="PROSITE" id="PS50943"/>
    </source>
</evidence>
<dbReference type="RefSeq" id="WP_162371214.1">
    <property type="nucleotide sequence ID" value="NZ_JAAEEH010000042.1"/>
</dbReference>
<reference evidence="2 3" key="1">
    <citation type="submission" date="2020-01" db="EMBL/GenBank/DDBJ databases">
        <title>Anaeroalcalibacter tamaniensis gen. nov., sp. nov., moderately halophilic strictly anaerobic fermenter bacterium from mud volcano of Taman peninsula.</title>
        <authorList>
            <person name="Frolova A."/>
            <person name="Merkel A.Y."/>
            <person name="Slobodkin A.I."/>
        </authorList>
    </citation>
    <scope>NUCLEOTIDE SEQUENCE [LARGE SCALE GENOMIC DNA]</scope>
    <source>
        <strain evidence="2 3">F-3ap</strain>
    </source>
</reference>
<accession>A0A7X5HXM0</accession>
<dbReference type="PROSITE" id="PS50943">
    <property type="entry name" value="HTH_CROC1"/>
    <property type="match status" value="1"/>
</dbReference>
<dbReference type="InterPro" id="IPR001387">
    <property type="entry name" value="Cro/C1-type_HTH"/>
</dbReference>